<keyword evidence="1" id="KW-0012">Acyltransferase</keyword>
<keyword evidence="1" id="KW-0808">Transferase</keyword>
<sequence length="593" mass="64736">MAAAVGAQRVVRAARLLRPGALPTFTSPSLSLRSHVIVCLAYLAQLHPTAPEPVAKMAHLTRALLAHHRWARASQVLCELAQAPSHRFCAPDDAILLDTLRHGIRCLGRRAPLSWVSDHETPAHPALTLATLYDHCTEAGIALPCDALSSLIATLARTIDRSALVPMLDVLAADFVERAPAPYTPSVLAALVHAYGRADAPQQGEKMLARYALRHGASTTARAVAQQYDPPHLAWQRRYTSVQHIPHDVPLHAVWTQHPDVWNALIRARVLAGHVVSARVWLERFRLLTRLRHIESLHAVAGPKPTASPYLTLMHGLSTSSALRQLFAHLSPAAQASLHAQATNMDAPFKSAAIYEILSLVQRDRVTPGVAMLNLLASFETGCGRLSRAAALASEACRLENGPANVIGRTRGAATSDVRAYRGHRIHISTIPVLFLLCAAHARHAYGQQPAHMDRLTCEVWPVSHPLSSLATSPRAVLRTCTELVQSRSAAVAPYLRTRGTALLNAALDAMLATNDWQGAWYVLQLYERWELEPDAWTQLMLWRRLSALPHASQPAASHARGVHALQHAGMVLERVLQEQGLPLPSIEMVLAD</sequence>
<keyword evidence="2" id="KW-1185">Reference proteome</keyword>
<reference evidence="1" key="1">
    <citation type="submission" date="2023-03" db="EMBL/GenBank/DDBJ databases">
        <title>Mating type loci evolution in Malassezia.</title>
        <authorList>
            <person name="Coelho M.A."/>
        </authorList>
    </citation>
    <scope>NUCLEOTIDE SEQUENCE</scope>
    <source>
        <strain evidence="1">CBS 9557</strain>
    </source>
</reference>
<accession>A0AAF0EIZ4</accession>
<proteinExistence type="predicted"/>
<protein>
    <submittedName>
        <fullName evidence="1">Lipoyl(Octanoyl) transferase</fullName>
        <ecNumber evidence="1">2.3.1.181</ecNumber>
    </submittedName>
</protein>
<evidence type="ECO:0000313" key="1">
    <source>
        <dbReference type="EMBL" id="WFD26398.1"/>
    </source>
</evidence>
<name>A0AAF0EIZ4_9BASI</name>
<dbReference type="GO" id="GO:0033819">
    <property type="term" value="F:lipoyl(octanoyl) transferase activity"/>
    <property type="evidence" value="ECO:0007669"/>
    <property type="project" value="UniProtKB-EC"/>
</dbReference>
<gene>
    <name evidence="1" type="ORF">MNAN1_001378</name>
</gene>
<dbReference type="AlphaFoldDB" id="A0AAF0EIZ4"/>
<dbReference type="Proteomes" id="UP001213623">
    <property type="component" value="Chromosome 2"/>
</dbReference>
<evidence type="ECO:0000313" key="2">
    <source>
        <dbReference type="Proteomes" id="UP001213623"/>
    </source>
</evidence>
<dbReference type="EMBL" id="CP119893">
    <property type="protein sequence ID" value="WFD26398.1"/>
    <property type="molecule type" value="Genomic_DNA"/>
</dbReference>
<dbReference type="EC" id="2.3.1.181" evidence="1"/>
<organism evidence="1 2">
    <name type="scientific">Malassezia nana</name>
    <dbReference type="NCBI Taxonomy" id="180528"/>
    <lineage>
        <taxon>Eukaryota</taxon>
        <taxon>Fungi</taxon>
        <taxon>Dikarya</taxon>
        <taxon>Basidiomycota</taxon>
        <taxon>Ustilaginomycotina</taxon>
        <taxon>Malasseziomycetes</taxon>
        <taxon>Malasseziales</taxon>
        <taxon>Malasseziaceae</taxon>
        <taxon>Malassezia</taxon>
    </lineage>
</organism>